<dbReference type="Pfam" id="PF07690">
    <property type="entry name" value="MFS_1"/>
    <property type="match status" value="1"/>
</dbReference>
<comment type="subcellular location">
    <subcellularLocation>
        <location evidence="1">Cell membrane</location>
        <topology evidence="1">Multi-pass membrane protein</topology>
    </subcellularLocation>
</comment>
<organism evidence="8 9">
    <name type="scientific">Chryseobacterium indologenes</name>
    <name type="common">Flavobacterium indologenes</name>
    <dbReference type="NCBI Taxonomy" id="253"/>
    <lineage>
        <taxon>Bacteria</taxon>
        <taxon>Pseudomonadati</taxon>
        <taxon>Bacteroidota</taxon>
        <taxon>Flavobacteriia</taxon>
        <taxon>Flavobacteriales</taxon>
        <taxon>Weeksellaceae</taxon>
        <taxon>Chryseobacterium group</taxon>
        <taxon>Chryseobacterium</taxon>
    </lineage>
</organism>
<evidence type="ECO:0000256" key="3">
    <source>
        <dbReference type="ARBA" id="ARBA00022692"/>
    </source>
</evidence>
<feature type="transmembrane region" description="Helical" evidence="6">
    <location>
        <begin position="72"/>
        <end position="91"/>
    </location>
</feature>
<dbReference type="PANTHER" id="PTHR43124">
    <property type="entry name" value="PURINE EFFLUX PUMP PBUE"/>
    <property type="match status" value="1"/>
</dbReference>
<feature type="domain" description="Major facilitator superfamily (MFS) profile" evidence="7">
    <location>
        <begin position="6"/>
        <end position="379"/>
    </location>
</feature>
<feature type="transmembrane region" description="Helical" evidence="6">
    <location>
        <begin position="299"/>
        <end position="317"/>
    </location>
</feature>
<dbReference type="GO" id="GO:0005886">
    <property type="term" value="C:plasma membrane"/>
    <property type="evidence" value="ECO:0007669"/>
    <property type="project" value="UniProtKB-SubCell"/>
</dbReference>
<dbReference type="Proteomes" id="UP000037953">
    <property type="component" value="Unassembled WGS sequence"/>
</dbReference>
<feature type="transmembrane region" description="Helical" evidence="6">
    <location>
        <begin position="130"/>
        <end position="152"/>
    </location>
</feature>
<name>A0A0N0IXG0_CHRID</name>
<dbReference type="CDD" id="cd17320">
    <property type="entry name" value="MFS_MdfA_MDR_like"/>
    <property type="match status" value="1"/>
</dbReference>
<evidence type="ECO:0000256" key="2">
    <source>
        <dbReference type="ARBA" id="ARBA00022475"/>
    </source>
</evidence>
<dbReference type="GO" id="GO:0022857">
    <property type="term" value="F:transmembrane transporter activity"/>
    <property type="evidence" value="ECO:0007669"/>
    <property type="project" value="InterPro"/>
</dbReference>
<keyword evidence="4 6" id="KW-1133">Transmembrane helix</keyword>
<dbReference type="RefSeq" id="WP_062696957.1">
    <property type="nucleotide sequence ID" value="NZ_LJOD01000002.1"/>
</dbReference>
<dbReference type="EMBL" id="LJOD01000002">
    <property type="protein sequence ID" value="KPE52223.1"/>
    <property type="molecule type" value="Genomic_DNA"/>
</dbReference>
<dbReference type="InterPro" id="IPR050189">
    <property type="entry name" value="MFS_Efflux_Transporters"/>
</dbReference>
<reference evidence="8 9" key="1">
    <citation type="journal article" date="2015" name="Genom Data">
        <title>Draft genome sequence of a multidrug-resistant Chryseobacterium indologenes isolate from Malaysia.</title>
        <authorList>
            <person name="Yu C.Y."/>
            <person name="Ang G.Y."/>
            <person name="Cheng H.J."/>
            <person name="Cheong Y.M."/>
            <person name="Yin W.F."/>
            <person name="Chan K.G."/>
        </authorList>
    </citation>
    <scope>NUCLEOTIDE SEQUENCE [LARGE SCALE GENOMIC DNA]</scope>
    <source>
        <strain evidence="8 9">CI_885</strain>
    </source>
</reference>
<feature type="transmembrane region" description="Helical" evidence="6">
    <location>
        <begin position="356"/>
        <end position="374"/>
    </location>
</feature>
<feature type="transmembrane region" description="Helical" evidence="6">
    <location>
        <begin position="243"/>
        <end position="261"/>
    </location>
</feature>
<keyword evidence="2" id="KW-1003">Cell membrane</keyword>
<dbReference type="AlphaFoldDB" id="A0A0N0IXG0"/>
<dbReference type="Gene3D" id="1.20.1720.10">
    <property type="entry name" value="Multidrug resistance protein D"/>
    <property type="match status" value="1"/>
</dbReference>
<keyword evidence="3 6" id="KW-0812">Transmembrane</keyword>
<dbReference type="PROSITE" id="PS50850">
    <property type="entry name" value="MFS"/>
    <property type="match status" value="1"/>
</dbReference>
<reference evidence="9" key="2">
    <citation type="submission" date="2015-09" db="EMBL/GenBank/DDBJ databases">
        <title>Draft genome sequence of a multidrug-resistant Chryseobacterium indologenes isolate from Malaysia.</title>
        <authorList>
            <person name="Yu C.Y."/>
            <person name="Ang G.Y."/>
            <person name="Chan K.-G."/>
        </authorList>
    </citation>
    <scope>NUCLEOTIDE SEQUENCE [LARGE SCALE GENOMIC DNA]</scope>
    <source>
        <strain evidence="9">CI_885</strain>
    </source>
</reference>
<dbReference type="InterPro" id="IPR020846">
    <property type="entry name" value="MFS_dom"/>
</dbReference>
<dbReference type="OrthoDB" id="9783823at2"/>
<gene>
    <name evidence="8" type="ORF">AOB46_04905</name>
</gene>
<evidence type="ECO:0000256" key="1">
    <source>
        <dbReference type="ARBA" id="ARBA00004651"/>
    </source>
</evidence>
<dbReference type="PATRIC" id="fig|253.9.peg.2281"/>
<evidence type="ECO:0000313" key="8">
    <source>
        <dbReference type="EMBL" id="KPE52223.1"/>
    </source>
</evidence>
<evidence type="ECO:0000313" key="9">
    <source>
        <dbReference type="Proteomes" id="UP000037953"/>
    </source>
</evidence>
<feature type="transmembrane region" description="Helical" evidence="6">
    <location>
        <begin position="273"/>
        <end position="293"/>
    </location>
</feature>
<evidence type="ECO:0000256" key="6">
    <source>
        <dbReference type="SAM" id="Phobius"/>
    </source>
</evidence>
<evidence type="ECO:0000256" key="4">
    <source>
        <dbReference type="ARBA" id="ARBA00022989"/>
    </source>
</evidence>
<accession>A0A0N0IXG0</accession>
<protein>
    <submittedName>
        <fullName evidence="8">MFS transporter</fullName>
    </submittedName>
</protein>
<dbReference type="InterPro" id="IPR036259">
    <property type="entry name" value="MFS_trans_sf"/>
</dbReference>
<dbReference type="PANTHER" id="PTHR43124:SF3">
    <property type="entry name" value="CHLORAMPHENICOL EFFLUX PUMP RV0191"/>
    <property type="match status" value="1"/>
</dbReference>
<feature type="transmembrane region" description="Helical" evidence="6">
    <location>
        <begin position="329"/>
        <end position="350"/>
    </location>
</feature>
<dbReference type="InterPro" id="IPR011701">
    <property type="entry name" value="MFS"/>
</dbReference>
<dbReference type="SUPFAM" id="SSF103473">
    <property type="entry name" value="MFS general substrate transporter"/>
    <property type="match status" value="1"/>
</dbReference>
<feature type="transmembrane region" description="Helical" evidence="6">
    <location>
        <begin position="97"/>
        <end position="118"/>
    </location>
</feature>
<evidence type="ECO:0000259" key="7">
    <source>
        <dbReference type="PROSITE" id="PS50850"/>
    </source>
</evidence>
<comment type="caution">
    <text evidence="8">The sequence shown here is derived from an EMBL/GenBank/DDBJ whole genome shotgun (WGS) entry which is preliminary data.</text>
</comment>
<keyword evidence="5 6" id="KW-0472">Membrane</keyword>
<feature type="transmembrane region" description="Helical" evidence="6">
    <location>
        <begin position="158"/>
        <end position="175"/>
    </location>
</feature>
<feature type="transmembrane region" description="Helical" evidence="6">
    <location>
        <begin position="208"/>
        <end position="228"/>
    </location>
</feature>
<evidence type="ECO:0000256" key="5">
    <source>
        <dbReference type="ARBA" id="ARBA00023136"/>
    </source>
</evidence>
<proteinExistence type="predicted"/>
<sequence>MKKCNPLWLLTLLVMLPQFVETIYSPVLPMIQEHFSIREESAALTISLYFISFALGVAFWGIQSDRLGRKKALEYGLIIYGAGALTALLASDFTVLLAARIVSAFGISVGSIIAQTILRDLYDKNNISKVFSWIGIGLSVSPVIGMISGSVLATFSGHQGVFIVLTLLAFLFWFLSKNRISETLQVKKQINTATLIHLLKRMLGDPEILRSCLLIMSFNVLLFSYYSLAPFIFKENNLSTYDFGYSSFILAIGTFIGAQLNRYFLLRNIPSEIMVKTGVWISATASFFVWILIPGIFFLIPFCFIVMAFSIAIPNILSTALIRYKDEAGSAGALLGLIYYILIGSGLIVIGFIQNLGVSCILFSGIGLVSLYVFRGKNKLWTKEK</sequence>
<feature type="transmembrane region" description="Helical" evidence="6">
    <location>
        <begin position="41"/>
        <end position="60"/>
    </location>
</feature>